<feature type="transmembrane region" description="Helical" evidence="5">
    <location>
        <begin position="499"/>
        <end position="523"/>
    </location>
</feature>
<dbReference type="AlphaFoldDB" id="A0A0B8N0W6"/>
<dbReference type="PANTHER" id="PTHR23502">
    <property type="entry name" value="MAJOR FACILITATOR SUPERFAMILY"/>
    <property type="match status" value="1"/>
</dbReference>
<evidence type="ECO:0000313" key="6">
    <source>
        <dbReference type="EMBL" id="GAM37337.1"/>
    </source>
</evidence>
<feature type="transmembrane region" description="Helical" evidence="5">
    <location>
        <begin position="171"/>
        <end position="194"/>
    </location>
</feature>
<feature type="transmembrane region" description="Helical" evidence="5">
    <location>
        <begin position="200"/>
        <end position="223"/>
    </location>
</feature>
<dbReference type="EMBL" id="DF933819">
    <property type="protein sequence ID" value="GAM37337.1"/>
    <property type="molecule type" value="Genomic_DNA"/>
</dbReference>
<proteinExistence type="predicted"/>
<keyword evidence="3 5" id="KW-1133">Transmembrane helix</keyword>
<keyword evidence="7" id="KW-1185">Reference proteome</keyword>
<feature type="transmembrane region" description="Helical" evidence="5">
    <location>
        <begin position="114"/>
        <end position="136"/>
    </location>
</feature>
<feature type="transmembrane region" description="Helical" evidence="5">
    <location>
        <begin position="274"/>
        <end position="297"/>
    </location>
</feature>
<dbReference type="GO" id="GO:0022857">
    <property type="term" value="F:transmembrane transporter activity"/>
    <property type="evidence" value="ECO:0007669"/>
    <property type="project" value="InterPro"/>
</dbReference>
<dbReference type="Proteomes" id="UP000053095">
    <property type="component" value="Unassembled WGS sequence"/>
</dbReference>
<evidence type="ECO:0000256" key="1">
    <source>
        <dbReference type="ARBA" id="ARBA00004141"/>
    </source>
</evidence>
<dbReference type="Pfam" id="PF07690">
    <property type="entry name" value="MFS_1"/>
    <property type="match status" value="1"/>
</dbReference>
<dbReference type="InterPro" id="IPR011701">
    <property type="entry name" value="MFS"/>
</dbReference>
<feature type="transmembrane region" description="Helical" evidence="5">
    <location>
        <begin position="437"/>
        <end position="459"/>
    </location>
</feature>
<dbReference type="PANTHER" id="PTHR23502:SF159">
    <property type="entry name" value="TRANSPORTER, PUTATIVE (AFU_ORTHOLOGUE AFUA_4G14230)-RELATED"/>
    <property type="match status" value="1"/>
</dbReference>
<evidence type="ECO:0000256" key="5">
    <source>
        <dbReference type="SAM" id="Phobius"/>
    </source>
</evidence>
<evidence type="ECO:0000256" key="3">
    <source>
        <dbReference type="ARBA" id="ARBA00022989"/>
    </source>
</evidence>
<dbReference type="SUPFAM" id="SSF103473">
    <property type="entry name" value="MFS general substrate transporter"/>
    <property type="match status" value="1"/>
</dbReference>
<keyword evidence="4 5" id="KW-0472">Membrane</keyword>
<evidence type="ECO:0000256" key="2">
    <source>
        <dbReference type="ARBA" id="ARBA00022692"/>
    </source>
</evidence>
<protein>
    <recommendedName>
        <fullName evidence="8">Major facilitator superfamily (MFS) profile domain-containing protein</fullName>
    </recommendedName>
</protein>
<feature type="transmembrane region" description="Helical" evidence="5">
    <location>
        <begin position="406"/>
        <end position="425"/>
    </location>
</feature>
<organism evidence="6 7">
    <name type="scientific">Talaromyces pinophilus</name>
    <name type="common">Penicillium pinophilum</name>
    <dbReference type="NCBI Taxonomy" id="128442"/>
    <lineage>
        <taxon>Eukaryota</taxon>
        <taxon>Fungi</taxon>
        <taxon>Dikarya</taxon>
        <taxon>Ascomycota</taxon>
        <taxon>Pezizomycotina</taxon>
        <taxon>Eurotiomycetes</taxon>
        <taxon>Eurotiomycetidae</taxon>
        <taxon>Eurotiales</taxon>
        <taxon>Trichocomaceae</taxon>
        <taxon>Talaromyces</taxon>
        <taxon>Talaromyces sect. Talaromyces</taxon>
    </lineage>
</organism>
<evidence type="ECO:0000256" key="4">
    <source>
        <dbReference type="ARBA" id="ARBA00023136"/>
    </source>
</evidence>
<dbReference type="InterPro" id="IPR036259">
    <property type="entry name" value="MFS_trans_sf"/>
</dbReference>
<comment type="subcellular location">
    <subcellularLocation>
        <location evidence="1">Membrane</location>
        <topology evidence="1">Multi-pass membrane protein</topology>
    </subcellularLocation>
</comment>
<gene>
    <name evidence="6" type="ORF">TCE0_023f07177</name>
</gene>
<keyword evidence="2 5" id="KW-0812">Transmembrane</keyword>
<reference evidence="7" key="1">
    <citation type="journal article" date="2015" name="Genome Announc.">
        <title>Draft genome sequence of Talaromyces cellulolyticus strain Y-94, a source of lignocellulosic biomass-degrading enzymes.</title>
        <authorList>
            <person name="Fujii T."/>
            <person name="Koike H."/>
            <person name="Sawayama S."/>
            <person name="Yano S."/>
            <person name="Inoue H."/>
        </authorList>
    </citation>
    <scope>NUCLEOTIDE SEQUENCE [LARGE SCALE GENOMIC DNA]</scope>
    <source>
        <strain evidence="7">Y-94</strain>
    </source>
</reference>
<name>A0A0B8N0W6_TALPI</name>
<evidence type="ECO:0008006" key="8">
    <source>
        <dbReference type="Google" id="ProtNLM"/>
    </source>
</evidence>
<feature type="transmembrane region" description="Helical" evidence="5">
    <location>
        <begin position="317"/>
        <end position="338"/>
    </location>
</feature>
<feature type="transmembrane region" description="Helical" evidence="5">
    <location>
        <begin position="88"/>
        <end position="107"/>
    </location>
</feature>
<accession>A0A0B8N0W6</accession>
<evidence type="ECO:0000313" key="7">
    <source>
        <dbReference type="Proteomes" id="UP000053095"/>
    </source>
</evidence>
<sequence>MTSKPTTTTKAREDFLAPLDEQAYRKSSTSDMANPRNWSVAKKRLLFAALMSSSLLADGAMTWGATLVVTQAENWGVSINYSATSMNYGILLQGFGGIFAVPFIEAYGRLPIWFWSQVVTMFMVLGATLSTSYLVFTTFRSLQGFFGTVPQVVGLSIIHDMYAPKDWPRMINIWASTFLVGPFLGPAIAGYLLVASQYHWIIPFGVLTALYGLSTILIILFGYETYYHQSDNSNPANRSPLMKRVYAFIGLNSNNTHLDKPSTLVSESSRLLKLIFRLPLLLTGISTMINFCWPIGITATVETFLHAPPYMFDEIQAASMRFAGVIGAVSGYVFGYFFNEWIYKHYQSKNDITQKTGNNDELGRTASENSSVQVADALVSFSSAHGEQQHQVSSPSSSGWRPEYRLHGVWIPVASLAGGLITYGLTLNFQKSWLGLAFGWIMVNLGMVGSTVAITAYTLEKYPSYSTTVSAILNMWRTCGGFSVGYFQASWIARNGVGVVFGVQAAVVVAGVVVFVVPVFVLAGRRGWA</sequence>
<dbReference type="Gene3D" id="1.20.1250.20">
    <property type="entry name" value="MFS general substrate transporter like domains"/>
    <property type="match status" value="1"/>
</dbReference>
<feature type="transmembrane region" description="Helical" evidence="5">
    <location>
        <begin position="471"/>
        <end position="493"/>
    </location>
</feature>
<dbReference type="GO" id="GO:0005886">
    <property type="term" value="C:plasma membrane"/>
    <property type="evidence" value="ECO:0007669"/>
    <property type="project" value="TreeGrafter"/>
</dbReference>